<dbReference type="Proteomes" id="UP000035579">
    <property type="component" value="Chromosome"/>
</dbReference>
<dbReference type="EC" id="2.7.13.3" evidence="2"/>
<dbReference type="EMBL" id="CP011509">
    <property type="protein sequence ID" value="AKJ08285.1"/>
    <property type="molecule type" value="Genomic_DNA"/>
</dbReference>
<dbReference type="InterPro" id="IPR036890">
    <property type="entry name" value="HATPase_C_sf"/>
</dbReference>
<evidence type="ECO:0000256" key="4">
    <source>
        <dbReference type="PROSITE-ProRule" id="PRU00169"/>
    </source>
</evidence>
<dbReference type="GO" id="GO:0000155">
    <property type="term" value="F:phosphorelay sensor kinase activity"/>
    <property type="evidence" value="ECO:0007669"/>
    <property type="project" value="InterPro"/>
</dbReference>
<dbReference type="Gene3D" id="1.10.287.130">
    <property type="match status" value="1"/>
</dbReference>
<dbReference type="SMART" id="SM00387">
    <property type="entry name" value="HATPase_c"/>
    <property type="match status" value="1"/>
</dbReference>
<dbReference type="PANTHER" id="PTHR43547">
    <property type="entry name" value="TWO-COMPONENT HISTIDINE KINASE"/>
    <property type="match status" value="1"/>
</dbReference>
<evidence type="ECO:0000313" key="9">
    <source>
        <dbReference type="Proteomes" id="UP000035579"/>
    </source>
</evidence>
<feature type="modified residue" description="4-aspartylphosphate" evidence="4">
    <location>
        <position position="59"/>
    </location>
</feature>
<dbReference type="PROSITE" id="PS50110">
    <property type="entry name" value="RESPONSE_REGULATORY"/>
    <property type="match status" value="1"/>
</dbReference>
<evidence type="ECO:0000313" key="8">
    <source>
        <dbReference type="EMBL" id="REG14235.1"/>
    </source>
</evidence>
<organism evidence="7 9">
    <name type="scientific">Archangium gephyra</name>
    <dbReference type="NCBI Taxonomy" id="48"/>
    <lineage>
        <taxon>Bacteria</taxon>
        <taxon>Pseudomonadati</taxon>
        <taxon>Myxococcota</taxon>
        <taxon>Myxococcia</taxon>
        <taxon>Myxococcales</taxon>
        <taxon>Cystobacterineae</taxon>
        <taxon>Archangiaceae</taxon>
        <taxon>Archangium</taxon>
    </lineage>
</organism>
<dbReference type="KEGG" id="age:AA314_09911"/>
<evidence type="ECO:0000259" key="5">
    <source>
        <dbReference type="PROSITE" id="PS50109"/>
    </source>
</evidence>
<dbReference type="Proteomes" id="UP000256345">
    <property type="component" value="Unassembled WGS sequence"/>
</dbReference>
<dbReference type="InterPro" id="IPR005467">
    <property type="entry name" value="His_kinase_dom"/>
</dbReference>
<feature type="domain" description="Response regulatory" evidence="6">
    <location>
        <begin position="10"/>
        <end position="125"/>
    </location>
</feature>
<dbReference type="CDD" id="cd17546">
    <property type="entry name" value="REC_hyHK_CKI1_RcsC-like"/>
    <property type="match status" value="1"/>
</dbReference>
<evidence type="ECO:0000256" key="1">
    <source>
        <dbReference type="ARBA" id="ARBA00000085"/>
    </source>
</evidence>
<evidence type="ECO:0000313" key="10">
    <source>
        <dbReference type="Proteomes" id="UP000256345"/>
    </source>
</evidence>
<reference evidence="7 9" key="1">
    <citation type="submission" date="2015-05" db="EMBL/GenBank/DDBJ databases">
        <title>Genome assembly of Archangium gephyra DSM 2261.</title>
        <authorList>
            <person name="Sharma G."/>
            <person name="Subramanian S."/>
        </authorList>
    </citation>
    <scope>NUCLEOTIDE SEQUENCE [LARGE SCALE GENOMIC DNA]</scope>
    <source>
        <strain evidence="7 9">DSM 2261</strain>
    </source>
</reference>
<dbReference type="SMART" id="SM00448">
    <property type="entry name" value="REC"/>
    <property type="match status" value="1"/>
</dbReference>
<dbReference type="PANTHER" id="PTHR43547:SF2">
    <property type="entry name" value="HYBRID SIGNAL TRANSDUCTION HISTIDINE KINASE C"/>
    <property type="match status" value="1"/>
</dbReference>
<dbReference type="Pfam" id="PF02518">
    <property type="entry name" value="HATPase_c"/>
    <property type="match status" value="1"/>
</dbReference>
<gene>
    <name evidence="7" type="ORF">AA314_09911</name>
    <name evidence="8" type="ORF">ATI61_1312</name>
</gene>
<evidence type="ECO:0000256" key="2">
    <source>
        <dbReference type="ARBA" id="ARBA00012438"/>
    </source>
</evidence>
<dbReference type="Pfam" id="PF00512">
    <property type="entry name" value="HisKA"/>
    <property type="match status" value="1"/>
</dbReference>
<dbReference type="RefSeq" id="WP_053067506.1">
    <property type="nucleotide sequence ID" value="NZ_CP011509.1"/>
</dbReference>
<sequence length="410" mass="45779">MQAGDAPRTSVLLVDDQPADLVALERHLAPFALHLVKARSGEEALHRLEDEEFALVLMDVRMPGLDGFETARLLREHEARGRVPLIFLTGAPPEEHTLAYASGAVDWLRKPVEPEILRAKVRVFVELHRERESLRRQQTELRVREREVLEDRSLRAEAERERLVVELREAVRLRDEFLSVASHELKTPLTPLALRLQLMKHGLEAETLDVERLRGHVEVARGQVRRMASLVDSLLDATRITSGRLALRRERDVNLAAIVRDVAAGFETQAVRAGCAMEVETPPHVLGEWDVLRLEQVVANLLSNALKFGAGGPVQVRLEEDAGWARLSVRDEGIGMDEEVRARIFGRFERGVSERHYGGLGLGLFITHEVLRALGGRIHVESAPGWGSTFTVELPCSCPEEAGGGPRHDA</sequence>
<dbReference type="PRINTS" id="PR00344">
    <property type="entry name" value="BCTRLSENSOR"/>
</dbReference>
<dbReference type="InterPro" id="IPR003594">
    <property type="entry name" value="HATPase_dom"/>
</dbReference>
<name>A0AAC8QJF8_9BACT</name>
<dbReference type="AlphaFoldDB" id="A0AAC8QJF8"/>
<dbReference type="SUPFAM" id="SSF47384">
    <property type="entry name" value="Homodimeric domain of signal transducing histidine kinase"/>
    <property type="match status" value="1"/>
</dbReference>
<dbReference type="Pfam" id="PF00072">
    <property type="entry name" value="Response_reg"/>
    <property type="match status" value="1"/>
</dbReference>
<dbReference type="InterPro" id="IPR001789">
    <property type="entry name" value="Sig_transdc_resp-reg_receiver"/>
</dbReference>
<dbReference type="Gene3D" id="3.30.565.10">
    <property type="entry name" value="Histidine kinase-like ATPase, C-terminal domain"/>
    <property type="match status" value="1"/>
</dbReference>
<evidence type="ECO:0000259" key="6">
    <source>
        <dbReference type="PROSITE" id="PS50110"/>
    </source>
</evidence>
<dbReference type="Gene3D" id="3.40.50.2300">
    <property type="match status" value="1"/>
</dbReference>
<accession>A0AAC8QJF8</accession>
<evidence type="ECO:0000256" key="3">
    <source>
        <dbReference type="ARBA" id="ARBA00022553"/>
    </source>
</evidence>
<feature type="domain" description="Histidine kinase" evidence="5">
    <location>
        <begin position="180"/>
        <end position="398"/>
    </location>
</feature>
<dbReference type="SUPFAM" id="SSF55874">
    <property type="entry name" value="ATPase domain of HSP90 chaperone/DNA topoisomerase II/histidine kinase"/>
    <property type="match status" value="1"/>
</dbReference>
<dbReference type="InterPro" id="IPR036097">
    <property type="entry name" value="HisK_dim/P_sf"/>
</dbReference>
<dbReference type="SUPFAM" id="SSF52172">
    <property type="entry name" value="CheY-like"/>
    <property type="match status" value="1"/>
</dbReference>
<dbReference type="SMART" id="SM00388">
    <property type="entry name" value="HisKA"/>
    <property type="match status" value="1"/>
</dbReference>
<keyword evidence="7" id="KW-0808">Transferase</keyword>
<keyword evidence="10" id="KW-1185">Reference proteome</keyword>
<proteinExistence type="predicted"/>
<evidence type="ECO:0000313" key="7">
    <source>
        <dbReference type="EMBL" id="AKJ08285.1"/>
    </source>
</evidence>
<dbReference type="PROSITE" id="PS50109">
    <property type="entry name" value="HIS_KIN"/>
    <property type="match status" value="1"/>
</dbReference>
<dbReference type="InterPro" id="IPR004358">
    <property type="entry name" value="Sig_transdc_His_kin-like_C"/>
</dbReference>
<keyword evidence="7" id="KW-0418">Kinase</keyword>
<keyword evidence="3 4" id="KW-0597">Phosphoprotein</keyword>
<dbReference type="InterPro" id="IPR003661">
    <property type="entry name" value="HisK_dim/P_dom"/>
</dbReference>
<dbReference type="InterPro" id="IPR011006">
    <property type="entry name" value="CheY-like_superfamily"/>
</dbReference>
<reference evidence="8 10" key="2">
    <citation type="submission" date="2018-08" db="EMBL/GenBank/DDBJ databases">
        <title>Genomic Encyclopedia of Archaeal and Bacterial Type Strains, Phase II (KMG-II): from individual species to whole genera.</title>
        <authorList>
            <person name="Goeker M."/>
        </authorList>
    </citation>
    <scope>NUCLEOTIDE SEQUENCE [LARGE SCALE GENOMIC DNA]</scope>
    <source>
        <strain evidence="8 10">DSM 2261</strain>
    </source>
</reference>
<protein>
    <recommendedName>
        <fullName evidence="2">histidine kinase</fullName>
        <ecNumber evidence="2">2.7.13.3</ecNumber>
    </recommendedName>
</protein>
<comment type="catalytic activity">
    <reaction evidence="1">
        <text>ATP + protein L-histidine = ADP + protein N-phospho-L-histidine.</text>
        <dbReference type="EC" id="2.7.13.3"/>
    </reaction>
</comment>
<dbReference type="CDD" id="cd00082">
    <property type="entry name" value="HisKA"/>
    <property type="match status" value="1"/>
</dbReference>
<dbReference type="EMBL" id="QUMU01000031">
    <property type="protein sequence ID" value="REG14235.1"/>
    <property type="molecule type" value="Genomic_DNA"/>
</dbReference>